<proteinExistence type="predicted"/>
<sequence length="100" mass="10602">MRATTSVVYFYEKVTGSYTLVDSTGVGTYSLPVTVYGHIDSGDDWDIRLDTVSKLTGVDNTTITGNLRAGLSQDGGGTSTQDDFEAADLAAVARRIFVVG</sequence>
<dbReference type="AlphaFoldDB" id="A0A0F9EUT8"/>
<evidence type="ECO:0000313" key="1">
    <source>
        <dbReference type="EMBL" id="KKL77779.1"/>
    </source>
</evidence>
<name>A0A0F9EUT8_9ZZZZ</name>
<gene>
    <name evidence="1" type="ORF">LCGC14_2031480</name>
</gene>
<organism evidence="1">
    <name type="scientific">marine sediment metagenome</name>
    <dbReference type="NCBI Taxonomy" id="412755"/>
    <lineage>
        <taxon>unclassified sequences</taxon>
        <taxon>metagenomes</taxon>
        <taxon>ecological metagenomes</taxon>
    </lineage>
</organism>
<comment type="caution">
    <text evidence="1">The sequence shown here is derived from an EMBL/GenBank/DDBJ whole genome shotgun (WGS) entry which is preliminary data.</text>
</comment>
<accession>A0A0F9EUT8</accession>
<protein>
    <submittedName>
        <fullName evidence="1">Uncharacterized protein</fullName>
    </submittedName>
</protein>
<reference evidence="1" key="1">
    <citation type="journal article" date="2015" name="Nature">
        <title>Complex archaea that bridge the gap between prokaryotes and eukaryotes.</title>
        <authorList>
            <person name="Spang A."/>
            <person name="Saw J.H."/>
            <person name="Jorgensen S.L."/>
            <person name="Zaremba-Niedzwiedzka K."/>
            <person name="Martijn J."/>
            <person name="Lind A.E."/>
            <person name="van Eijk R."/>
            <person name="Schleper C."/>
            <person name="Guy L."/>
            <person name="Ettema T.J."/>
        </authorList>
    </citation>
    <scope>NUCLEOTIDE SEQUENCE</scope>
</reference>
<dbReference type="EMBL" id="LAZR01023650">
    <property type="protein sequence ID" value="KKL77779.1"/>
    <property type="molecule type" value="Genomic_DNA"/>
</dbReference>